<dbReference type="SUPFAM" id="SSF55486">
    <property type="entry name" value="Metalloproteases ('zincins'), catalytic domain"/>
    <property type="match status" value="1"/>
</dbReference>
<dbReference type="Gene3D" id="3.40.390.10">
    <property type="entry name" value="Collagenase (Catalytic Domain)"/>
    <property type="match status" value="1"/>
</dbReference>
<feature type="chain" id="PRO_5016006837" evidence="2">
    <location>
        <begin position="23"/>
        <end position="752"/>
    </location>
</feature>
<name>A0A2W7IUL2_9FLAO</name>
<comment type="caution">
    <text evidence="4">The sequence shown here is derived from an EMBL/GenBank/DDBJ whole genome shotgun (WGS) entry which is preliminary data.</text>
</comment>
<protein>
    <submittedName>
        <fullName evidence="4">Putative secreted protein (Por secretion system target)</fullName>
    </submittedName>
</protein>
<dbReference type="RefSeq" id="WP_111540025.1">
    <property type="nucleotide sequence ID" value="NZ_QKYV01000002.1"/>
</dbReference>
<dbReference type="EMBL" id="QKYV01000002">
    <property type="protein sequence ID" value="PZW42363.1"/>
    <property type="molecule type" value="Genomic_DNA"/>
</dbReference>
<evidence type="ECO:0000256" key="1">
    <source>
        <dbReference type="ARBA" id="ARBA00022729"/>
    </source>
</evidence>
<keyword evidence="1 2" id="KW-0732">Signal</keyword>
<dbReference type="Pfam" id="PF13574">
    <property type="entry name" value="Reprolysin_2"/>
    <property type="match status" value="1"/>
</dbReference>
<evidence type="ECO:0000313" key="4">
    <source>
        <dbReference type="EMBL" id="PZW42363.1"/>
    </source>
</evidence>
<dbReference type="Pfam" id="PF18962">
    <property type="entry name" value="Por_Secre_tail"/>
    <property type="match status" value="1"/>
</dbReference>
<gene>
    <name evidence="4" type="ORF">LX95_00673</name>
</gene>
<organism evidence="4 5">
    <name type="scientific">Mesonia algae</name>
    <dbReference type="NCBI Taxonomy" id="213248"/>
    <lineage>
        <taxon>Bacteria</taxon>
        <taxon>Pseudomonadati</taxon>
        <taxon>Bacteroidota</taxon>
        <taxon>Flavobacteriia</taxon>
        <taxon>Flavobacteriales</taxon>
        <taxon>Flavobacteriaceae</taxon>
        <taxon>Mesonia</taxon>
    </lineage>
</organism>
<evidence type="ECO:0000256" key="2">
    <source>
        <dbReference type="SAM" id="SignalP"/>
    </source>
</evidence>
<accession>A0A2W7IUL2</accession>
<dbReference type="Gene3D" id="2.60.40.10">
    <property type="entry name" value="Immunoglobulins"/>
    <property type="match status" value="1"/>
</dbReference>
<dbReference type="Proteomes" id="UP000249542">
    <property type="component" value="Unassembled WGS sequence"/>
</dbReference>
<dbReference type="NCBIfam" id="TIGR04183">
    <property type="entry name" value="Por_Secre_tail"/>
    <property type="match status" value="1"/>
</dbReference>
<dbReference type="InterPro" id="IPR024079">
    <property type="entry name" value="MetalloPept_cat_dom_sf"/>
</dbReference>
<dbReference type="PANTHER" id="PTHR11905:SF159">
    <property type="entry name" value="ADAM METALLOPROTEASE"/>
    <property type="match status" value="1"/>
</dbReference>
<evidence type="ECO:0000313" key="5">
    <source>
        <dbReference type="Proteomes" id="UP000249542"/>
    </source>
</evidence>
<proteinExistence type="predicted"/>
<evidence type="ECO:0000259" key="3">
    <source>
        <dbReference type="Pfam" id="PF18962"/>
    </source>
</evidence>
<feature type="domain" description="Secretion system C-terminal sorting" evidence="3">
    <location>
        <begin position="676"/>
        <end position="751"/>
    </location>
</feature>
<dbReference type="GO" id="GO:0006509">
    <property type="term" value="P:membrane protein ectodomain proteolysis"/>
    <property type="evidence" value="ECO:0007669"/>
    <property type="project" value="TreeGrafter"/>
</dbReference>
<reference evidence="4 5" key="1">
    <citation type="submission" date="2018-06" db="EMBL/GenBank/DDBJ databases">
        <title>Genomic Encyclopedia of Archaeal and Bacterial Type Strains, Phase II (KMG-II): from individual species to whole genera.</title>
        <authorList>
            <person name="Goeker M."/>
        </authorList>
    </citation>
    <scope>NUCLEOTIDE SEQUENCE [LARGE SCALE GENOMIC DNA]</scope>
    <source>
        <strain evidence="4 5">DSM 15361</strain>
    </source>
</reference>
<dbReference type="PANTHER" id="PTHR11905">
    <property type="entry name" value="ADAM A DISINTEGRIN AND METALLOPROTEASE DOMAIN"/>
    <property type="match status" value="1"/>
</dbReference>
<dbReference type="AlphaFoldDB" id="A0A2W7IUL2"/>
<feature type="signal peptide" evidence="2">
    <location>
        <begin position="1"/>
        <end position="22"/>
    </location>
</feature>
<dbReference type="GO" id="GO:0008237">
    <property type="term" value="F:metallopeptidase activity"/>
    <property type="evidence" value="ECO:0007669"/>
    <property type="project" value="InterPro"/>
</dbReference>
<sequence>MKNKKITNLLLIVIALPTLAFAQNRNFWTQTEASNISQEDIRQSTTIIEKFETYNLNLSSFKNEILQAPLRFKGVNSTVDLVLPIGNEAFQKFKIYKAQTMSDELAAKFPAISSYVGISKDKKNTVRLTLTSQGLFGSISTENGPLYINPYTLSGNQYQVFFRKNTENSSDFYCLSTDEMSSERSSENTSNLADVDESILRRYRLAVATTGEYSQYHVNLTGNNGSSDAVKKQVVMDAIVAVVDRVNEIYEQDLASTFILVDNNDTVVYLDGSTDPFNNNNSQVLINQSQQVINGLIGNANYDIGHTFSTGGGGLAQLASVCSNTAKARGITGLPTPIGDPYAIDFVAHEIGHQFGSPHTFNGDEGNCSGGNRSNATAVEPGSGTTIMAYAGICSPENVQDASDPYFHAESINVIYNNLSFSTGGNCAEEININNTAPQVNSLPDYTIPYGTAFELTATATDVDGDDLTYCWEQMDTEITPAPPTPGATQGPVFRSFLPVSSPTRSFPKANSVLQGNLAPTWEVISDGPRDYEFAVTVRDNNVLGGQSSREDLNITVANTGPFVVTSQNTPGLSYDQNEPITVTWDVAGTNSNGINTSNVDIYLSYNAGISFELVGIGHENSGSSTFQLPIGTSSSICRIKVKGRGNVFYAVNSELFQITNQLAADTNELSQLYSVYPNPNNGNFTINFNEASGADYSAKVYDLRGRLISNTMISTSESLTKNIDLNQPQSGIYILKVSNGSQESVKKLIIE</sequence>
<keyword evidence="5" id="KW-1185">Reference proteome</keyword>
<dbReference type="InterPro" id="IPR026444">
    <property type="entry name" value="Secre_tail"/>
</dbReference>
<dbReference type="InterPro" id="IPR013783">
    <property type="entry name" value="Ig-like_fold"/>
</dbReference>